<evidence type="ECO:0000313" key="9">
    <source>
        <dbReference type="EMBL" id="PXX44535.1"/>
    </source>
</evidence>
<dbReference type="InterPro" id="IPR035906">
    <property type="entry name" value="MetI-like_sf"/>
</dbReference>
<feature type="transmembrane region" description="Helical" evidence="7">
    <location>
        <begin position="107"/>
        <end position="127"/>
    </location>
</feature>
<keyword evidence="4 7" id="KW-0812">Transmembrane</keyword>
<dbReference type="PROSITE" id="PS50928">
    <property type="entry name" value="ABC_TM1"/>
    <property type="match status" value="1"/>
</dbReference>
<gene>
    <name evidence="9" type="ORF">DFR60_12622</name>
</gene>
<name>A0A2V3Y8N0_9FIRM</name>
<evidence type="ECO:0000256" key="4">
    <source>
        <dbReference type="ARBA" id="ARBA00022692"/>
    </source>
</evidence>
<dbReference type="PANTHER" id="PTHR43005">
    <property type="entry name" value="BLR7065 PROTEIN"/>
    <property type="match status" value="1"/>
</dbReference>
<dbReference type="GO" id="GO:0055085">
    <property type="term" value="P:transmembrane transport"/>
    <property type="evidence" value="ECO:0007669"/>
    <property type="project" value="InterPro"/>
</dbReference>
<keyword evidence="6 7" id="KW-0472">Membrane</keyword>
<organism evidence="9 10">
    <name type="scientific">Hungatella effluvii</name>
    <dbReference type="NCBI Taxonomy" id="1096246"/>
    <lineage>
        <taxon>Bacteria</taxon>
        <taxon>Bacillati</taxon>
        <taxon>Bacillota</taxon>
        <taxon>Clostridia</taxon>
        <taxon>Lachnospirales</taxon>
        <taxon>Lachnospiraceae</taxon>
        <taxon>Hungatella</taxon>
    </lineage>
</organism>
<sequence length="292" mass="32325">MYQKKRQRVAYLFLIPAMVLFLLFVAYPVLNTLKTSLYSLRIQTLSQGGKFVGFQNFIKLAQDKTMLTSLVFTVGFTVVSVILETVLGMACALIMNRTFKGQGFVRAMILIPWCIPTIVSGLMWSYMFSESFGVINQALKAIGLSPVMWVTGAKGAFSSMIIADVWKTSPYMSLLLLSGLKTVPGDIYEAAAIDGAGKIQQFFFITLPVIKPVVLVSVMFRTIQSFRIYDLVKVLTDGGPNSATQSLTMYTMKQYFTFGDLGYGAALAVLTFAVSLIIAMFFYDGMKSKLEV</sequence>
<feature type="transmembrane region" description="Helical" evidence="7">
    <location>
        <begin position="70"/>
        <end position="95"/>
    </location>
</feature>
<dbReference type="PANTHER" id="PTHR43005:SF2">
    <property type="entry name" value="INTEGRAL MEMBRANE SUGAR TRANSPORT PROTEIN"/>
    <property type="match status" value="1"/>
</dbReference>
<evidence type="ECO:0000256" key="7">
    <source>
        <dbReference type="RuleBase" id="RU363032"/>
    </source>
</evidence>
<feature type="transmembrane region" description="Helical" evidence="7">
    <location>
        <begin position="147"/>
        <end position="166"/>
    </location>
</feature>
<dbReference type="GO" id="GO:0005886">
    <property type="term" value="C:plasma membrane"/>
    <property type="evidence" value="ECO:0007669"/>
    <property type="project" value="UniProtKB-SubCell"/>
</dbReference>
<evidence type="ECO:0000259" key="8">
    <source>
        <dbReference type="PROSITE" id="PS50928"/>
    </source>
</evidence>
<dbReference type="Proteomes" id="UP000248057">
    <property type="component" value="Unassembled WGS sequence"/>
</dbReference>
<feature type="transmembrane region" description="Helical" evidence="7">
    <location>
        <begin position="261"/>
        <end position="283"/>
    </location>
</feature>
<dbReference type="CDD" id="cd06261">
    <property type="entry name" value="TM_PBP2"/>
    <property type="match status" value="1"/>
</dbReference>
<dbReference type="Gene3D" id="1.10.3720.10">
    <property type="entry name" value="MetI-like"/>
    <property type="match status" value="1"/>
</dbReference>
<dbReference type="RefSeq" id="WP_110326328.1">
    <property type="nucleotide sequence ID" value="NZ_QJKD01000026.1"/>
</dbReference>
<feature type="transmembrane region" description="Helical" evidence="7">
    <location>
        <begin position="9"/>
        <end position="30"/>
    </location>
</feature>
<dbReference type="InterPro" id="IPR000515">
    <property type="entry name" value="MetI-like"/>
</dbReference>
<dbReference type="GeneID" id="86064811"/>
<dbReference type="AlphaFoldDB" id="A0A2V3Y8N0"/>
<evidence type="ECO:0000256" key="6">
    <source>
        <dbReference type="ARBA" id="ARBA00023136"/>
    </source>
</evidence>
<accession>A0A2V3Y8N0</accession>
<feature type="domain" description="ABC transmembrane type-1" evidence="8">
    <location>
        <begin position="70"/>
        <end position="282"/>
    </location>
</feature>
<evidence type="ECO:0000256" key="2">
    <source>
        <dbReference type="ARBA" id="ARBA00022448"/>
    </source>
</evidence>
<dbReference type="EMBL" id="QJKD01000026">
    <property type="protein sequence ID" value="PXX44535.1"/>
    <property type="molecule type" value="Genomic_DNA"/>
</dbReference>
<keyword evidence="3" id="KW-1003">Cell membrane</keyword>
<proteinExistence type="inferred from homology"/>
<evidence type="ECO:0000256" key="1">
    <source>
        <dbReference type="ARBA" id="ARBA00004651"/>
    </source>
</evidence>
<evidence type="ECO:0000256" key="3">
    <source>
        <dbReference type="ARBA" id="ARBA00022475"/>
    </source>
</evidence>
<comment type="caution">
    <text evidence="9">The sequence shown here is derived from an EMBL/GenBank/DDBJ whole genome shotgun (WGS) entry which is preliminary data.</text>
</comment>
<keyword evidence="2 7" id="KW-0813">Transport</keyword>
<keyword evidence="10" id="KW-1185">Reference proteome</keyword>
<keyword evidence="5 7" id="KW-1133">Transmembrane helix</keyword>
<feature type="transmembrane region" description="Helical" evidence="7">
    <location>
        <begin position="202"/>
        <end position="223"/>
    </location>
</feature>
<comment type="similarity">
    <text evidence="7">Belongs to the binding-protein-dependent transport system permease family.</text>
</comment>
<dbReference type="SUPFAM" id="SSF161098">
    <property type="entry name" value="MetI-like"/>
    <property type="match status" value="1"/>
</dbReference>
<dbReference type="Pfam" id="PF00528">
    <property type="entry name" value="BPD_transp_1"/>
    <property type="match status" value="1"/>
</dbReference>
<protein>
    <submittedName>
        <fullName evidence="9">Carbohydrate ABC transporter membrane protein 1 (CUT1 family)</fullName>
    </submittedName>
</protein>
<comment type="subcellular location">
    <subcellularLocation>
        <location evidence="1 7">Cell membrane</location>
        <topology evidence="1 7">Multi-pass membrane protein</topology>
    </subcellularLocation>
</comment>
<evidence type="ECO:0000256" key="5">
    <source>
        <dbReference type="ARBA" id="ARBA00022989"/>
    </source>
</evidence>
<reference evidence="9 10" key="1">
    <citation type="submission" date="2018-05" db="EMBL/GenBank/DDBJ databases">
        <title>Genomic Encyclopedia of Type Strains, Phase IV (KMG-IV): sequencing the most valuable type-strain genomes for metagenomic binning, comparative biology and taxonomic classification.</title>
        <authorList>
            <person name="Goeker M."/>
        </authorList>
    </citation>
    <scope>NUCLEOTIDE SEQUENCE [LARGE SCALE GENOMIC DNA]</scope>
    <source>
        <strain evidence="9 10">DSM 24995</strain>
    </source>
</reference>
<evidence type="ECO:0000313" key="10">
    <source>
        <dbReference type="Proteomes" id="UP000248057"/>
    </source>
</evidence>